<organism evidence="2 3">
    <name type="scientific">Triparma retinervis</name>
    <dbReference type="NCBI Taxonomy" id="2557542"/>
    <lineage>
        <taxon>Eukaryota</taxon>
        <taxon>Sar</taxon>
        <taxon>Stramenopiles</taxon>
        <taxon>Ochrophyta</taxon>
        <taxon>Bolidophyceae</taxon>
        <taxon>Parmales</taxon>
        <taxon>Triparmaceae</taxon>
        <taxon>Triparma</taxon>
    </lineage>
</organism>
<dbReference type="OrthoDB" id="441812at2759"/>
<keyword evidence="3" id="KW-1185">Reference proteome</keyword>
<reference evidence="2" key="1">
    <citation type="submission" date="2022-07" db="EMBL/GenBank/DDBJ databases">
        <title>Genome analysis of Parmales, a sister group of diatoms, reveals the evolutionary specialization of diatoms from phago-mixotrophs to photoautotrophs.</title>
        <authorList>
            <person name="Ban H."/>
            <person name="Sato S."/>
            <person name="Yoshikawa S."/>
            <person name="Kazumasa Y."/>
            <person name="Nakamura Y."/>
            <person name="Ichinomiya M."/>
            <person name="Saitoh K."/>
            <person name="Sato N."/>
            <person name="Blanc-Mathieu R."/>
            <person name="Endo H."/>
            <person name="Kuwata A."/>
            <person name="Ogata H."/>
        </authorList>
    </citation>
    <scope>NUCLEOTIDE SEQUENCE</scope>
</reference>
<evidence type="ECO:0000256" key="1">
    <source>
        <dbReference type="ARBA" id="ARBA00006545"/>
    </source>
</evidence>
<dbReference type="GO" id="GO:0006623">
    <property type="term" value="P:protein targeting to vacuole"/>
    <property type="evidence" value="ECO:0007669"/>
    <property type="project" value="TreeGrafter"/>
</dbReference>
<dbReference type="SUPFAM" id="SSF82199">
    <property type="entry name" value="SET domain"/>
    <property type="match status" value="1"/>
</dbReference>
<dbReference type="PANTHER" id="PTHR16166">
    <property type="entry name" value="VACUOLAR PROTEIN SORTING-ASSOCIATED PROTEIN VPS13"/>
    <property type="match status" value="1"/>
</dbReference>
<dbReference type="GO" id="GO:0045053">
    <property type="term" value="P:protein retention in Golgi apparatus"/>
    <property type="evidence" value="ECO:0007669"/>
    <property type="project" value="TreeGrafter"/>
</dbReference>
<evidence type="ECO:0000313" key="3">
    <source>
        <dbReference type="Proteomes" id="UP001165082"/>
    </source>
</evidence>
<name>A0A9W7DXK6_9STRA</name>
<sequence>MDSHWNSPTPSTSPMSSYLSTIHGIDYATLNVKVAPCPGGYLGLFHKGSSSGGGGTIAEIQVSSMLGVETEYARVVASSSSPTSRYSELVKTIAKISPKALHPTTKLATQELERAVTGRMILLDAYCRISQGIAGMSLGGKAGEGPDLTGLRAHFSEPLPLEVWVWAMGAVLSRQNMVPFQKTQSEVLVLTPLWDMMNHSLDKIGCAESSVVCIGDPALDGKYVLQAACPKGKTYREGEEVVMHYGERHNWELLLYSGFAFPSNAPETVELNLPIFHLEGGEMSPFEKIKLKIAQNKYLATQDGEGPVFAAVGWKTGQELVALERLYAMYNFGGVADKNGLAKVIRECRPPKMSLTGTIDLTRLRAKHVETEASGFPGSSGVVLDILSSTLGSYLKIDTDDLKVSLFKGVIHLKNVEGKIDGWNAELAESNPNLPFKLTYLCVDSIKLSIPWSSLYSKSVRMEVKGADWDARRLERNKILCDGIWDAGEAQPGKDSFGERLGKKIIENLKVDVSDVSLTLAHTQSPHAPPTRPFSVTFKLNSLNLFSTDSSGNMSFVDKPSESNICYKKLLLSELSVSSVVDGRDDYLVEPFDLCLSYSGTSASEVATSTIPLDMMYNLNGSIASVHTVLPRELYSRVSLFASHVTRATPTAPLYPEHRPSVPVVGNAKLWWGYALVSIGRLNRRRSWATYVQFVRRRRRYIEAYKRHRYSTRRKGDYDDMYFKDGVFTLKGGEVGVLTLIEGEMVGDVKNIVGLWRNKAEQEGIEAMKAVAEIASAEAGVKKSKTWSSYFSSSSKSKDKKGSANQGSDELAELAEAILGDMNRQTLGKTTVSVKLELSEFLITLKEGKTDFGKIQVQGLRCGH</sequence>
<accession>A0A9W7DXK6</accession>
<comment type="similarity">
    <text evidence="1">Belongs to the VPS13 family.</text>
</comment>
<proteinExistence type="inferred from homology"/>
<gene>
    <name evidence="2" type="ORF">TrRE_jg11985</name>
</gene>
<dbReference type="InterPro" id="IPR026847">
    <property type="entry name" value="VPS13"/>
</dbReference>
<dbReference type="InterPro" id="IPR046341">
    <property type="entry name" value="SET_dom_sf"/>
</dbReference>
<feature type="non-terminal residue" evidence="2">
    <location>
        <position position="864"/>
    </location>
</feature>
<dbReference type="PANTHER" id="PTHR16166:SF93">
    <property type="entry name" value="INTERMEMBRANE LIPID TRANSFER PROTEIN VPS13"/>
    <property type="match status" value="1"/>
</dbReference>
<dbReference type="AlphaFoldDB" id="A0A9W7DXK6"/>
<dbReference type="EMBL" id="BRXZ01003701">
    <property type="protein sequence ID" value="GMH60214.1"/>
    <property type="molecule type" value="Genomic_DNA"/>
</dbReference>
<dbReference type="Gene3D" id="3.90.1410.10">
    <property type="entry name" value="set domain protein methyltransferase, domain 1"/>
    <property type="match status" value="1"/>
</dbReference>
<protein>
    <recommendedName>
        <fullName evidence="4">SET domain-containing protein</fullName>
    </recommendedName>
</protein>
<comment type="caution">
    <text evidence="2">The sequence shown here is derived from an EMBL/GenBank/DDBJ whole genome shotgun (WGS) entry which is preliminary data.</text>
</comment>
<evidence type="ECO:0000313" key="2">
    <source>
        <dbReference type="EMBL" id="GMH60214.1"/>
    </source>
</evidence>
<dbReference type="Proteomes" id="UP001165082">
    <property type="component" value="Unassembled WGS sequence"/>
</dbReference>
<evidence type="ECO:0008006" key="4">
    <source>
        <dbReference type="Google" id="ProtNLM"/>
    </source>
</evidence>